<dbReference type="Proteomes" id="UP000887575">
    <property type="component" value="Unassembled WGS sequence"/>
</dbReference>
<evidence type="ECO:0000313" key="2">
    <source>
        <dbReference type="Proteomes" id="UP000887575"/>
    </source>
</evidence>
<dbReference type="GO" id="GO:0005758">
    <property type="term" value="C:mitochondrial intermembrane space"/>
    <property type="evidence" value="ECO:0007669"/>
    <property type="project" value="TreeGrafter"/>
</dbReference>
<dbReference type="InterPro" id="IPR039289">
    <property type="entry name" value="CHCHD4"/>
</dbReference>
<keyword evidence="2" id="KW-1185">Reference proteome</keyword>
<dbReference type="WBParaSite" id="MBELARI_LOCUS2782">
    <property type="protein sequence ID" value="MBELARI_LOCUS2782"/>
    <property type="gene ID" value="MBELARI_LOCUS2782"/>
</dbReference>
<reference evidence="3 4" key="1">
    <citation type="submission" date="2024-02" db="UniProtKB">
        <authorList>
            <consortium name="WormBaseParasite"/>
        </authorList>
    </citation>
    <scope>IDENTIFICATION</scope>
</reference>
<dbReference type="PANTHER" id="PTHR21622">
    <property type="entry name" value="COILED-COIL-HELIX-COILED-COIL-HELIX DOMAIN CONTAINING 4"/>
    <property type="match status" value="1"/>
</dbReference>
<proteinExistence type="predicted"/>
<evidence type="ECO:0000313" key="4">
    <source>
        <dbReference type="WBParaSite" id="MBELARI_LOCUS8713"/>
    </source>
</evidence>
<protein>
    <submittedName>
        <fullName evidence="3 4">CHCH domain-containing protein</fullName>
    </submittedName>
</protein>
<name>A0AAF3FNE6_9BILA</name>
<evidence type="ECO:0000256" key="1">
    <source>
        <dbReference type="ARBA" id="ARBA00023157"/>
    </source>
</evidence>
<evidence type="ECO:0000313" key="3">
    <source>
        <dbReference type="WBParaSite" id="MBELARI_LOCUS2782"/>
    </source>
</evidence>
<dbReference type="GO" id="GO:0015035">
    <property type="term" value="F:protein-disulfide reductase activity"/>
    <property type="evidence" value="ECO:0007669"/>
    <property type="project" value="InterPro"/>
</dbReference>
<dbReference type="PANTHER" id="PTHR21622:SF4">
    <property type="entry name" value="CHCH DOMAIN-CONTAINING PROTEIN-RELATED"/>
    <property type="match status" value="1"/>
</dbReference>
<keyword evidence="1" id="KW-1015">Disulfide bond</keyword>
<dbReference type="AlphaFoldDB" id="A0AAF3FNE6"/>
<dbReference type="Gene3D" id="1.10.287.2900">
    <property type="match status" value="1"/>
</dbReference>
<organism evidence="2 4">
    <name type="scientific">Mesorhabditis belari</name>
    <dbReference type="NCBI Taxonomy" id="2138241"/>
    <lineage>
        <taxon>Eukaryota</taxon>
        <taxon>Metazoa</taxon>
        <taxon>Ecdysozoa</taxon>
        <taxon>Nematoda</taxon>
        <taxon>Chromadorea</taxon>
        <taxon>Rhabditida</taxon>
        <taxon>Rhabditina</taxon>
        <taxon>Rhabditomorpha</taxon>
        <taxon>Rhabditoidea</taxon>
        <taxon>Rhabditidae</taxon>
        <taxon>Mesorhabditinae</taxon>
        <taxon>Mesorhabditis</taxon>
    </lineage>
</organism>
<accession>A0AAF3FNE6</accession>
<dbReference type="GO" id="GO:0045041">
    <property type="term" value="P:protein import into mitochondrial intermembrane space"/>
    <property type="evidence" value="ECO:0007669"/>
    <property type="project" value="InterPro"/>
</dbReference>
<dbReference type="WBParaSite" id="MBELARI_LOCUS8713">
    <property type="protein sequence ID" value="MBELARI_LOCUS8713"/>
    <property type="gene ID" value="MBELARI_LOCUS8713"/>
</dbReference>
<sequence>MEACRDISKYKAQGPAFADGSINWECPCMGGGTLVAHRCGHHFRKLYKCMKASDENDAMVKCPEQFIDWATCMQNLNEKAREAMKRNLLEENRQKTPSK</sequence>